<evidence type="ECO:0000256" key="11">
    <source>
        <dbReference type="ARBA" id="ARBA00022989"/>
    </source>
</evidence>
<dbReference type="PANTHER" id="PTHR42878:SF7">
    <property type="entry name" value="SENSOR HISTIDINE KINASE GLRK"/>
    <property type="match status" value="1"/>
</dbReference>
<dbReference type="PANTHER" id="PTHR42878">
    <property type="entry name" value="TWO-COMPONENT HISTIDINE KINASE"/>
    <property type="match status" value="1"/>
</dbReference>
<dbReference type="InterPro" id="IPR003594">
    <property type="entry name" value="HATPase_dom"/>
</dbReference>
<dbReference type="GO" id="GO:0007234">
    <property type="term" value="P:osmosensory signaling via phosphorelay pathway"/>
    <property type="evidence" value="ECO:0007669"/>
    <property type="project" value="TreeGrafter"/>
</dbReference>
<evidence type="ECO:0000313" key="20">
    <source>
        <dbReference type="Proteomes" id="UP000521922"/>
    </source>
</evidence>
<dbReference type="SUPFAM" id="SSF55785">
    <property type="entry name" value="PYP-like sensor domain (PAS domain)"/>
    <property type="match status" value="1"/>
</dbReference>
<dbReference type="CDD" id="cd00130">
    <property type="entry name" value="PAS"/>
    <property type="match status" value="1"/>
</dbReference>
<evidence type="ECO:0000256" key="8">
    <source>
        <dbReference type="ARBA" id="ARBA00022741"/>
    </source>
</evidence>
<evidence type="ECO:0000256" key="15">
    <source>
        <dbReference type="SAM" id="MobiDB-lite"/>
    </source>
</evidence>
<name>A0A7Y9J2U7_9ACTN</name>
<dbReference type="AlphaFoldDB" id="A0A7Y9J2U7"/>
<dbReference type="InterPro" id="IPR036097">
    <property type="entry name" value="HisK_dim/P_sf"/>
</dbReference>
<dbReference type="GO" id="GO:0000156">
    <property type="term" value="F:phosphorelay response regulator activity"/>
    <property type="evidence" value="ECO:0007669"/>
    <property type="project" value="TreeGrafter"/>
</dbReference>
<protein>
    <recommendedName>
        <fullName evidence="14">Sensor-like histidine kinase SenX3</fullName>
        <ecNumber evidence="4">2.7.13.3</ecNumber>
    </recommendedName>
</protein>
<evidence type="ECO:0000256" key="2">
    <source>
        <dbReference type="ARBA" id="ARBA00004141"/>
    </source>
</evidence>
<dbReference type="InterPro" id="IPR000014">
    <property type="entry name" value="PAS"/>
</dbReference>
<evidence type="ECO:0000259" key="18">
    <source>
        <dbReference type="PROSITE" id="PS50113"/>
    </source>
</evidence>
<dbReference type="CDD" id="cd00082">
    <property type="entry name" value="HisKA"/>
    <property type="match status" value="1"/>
</dbReference>
<evidence type="ECO:0000256" key="3">
    <source>
        <dbReference type="ARBA" id="ARBA00004236"/>
    </source>
</evidence>
<dbReference type="Gene3D" id="3.30.565.10">
    <property type="entry name" value="Histidine kinase-like ATPase, C-terminal domain"/>
    <property type="match status" value="1"/>
</dbReference>
<evidence type="ECO:0000256" key="14">
    <source>
        <dbReference type="ARBA" id="ARBA00039401"/>
    </source>
</evidence>
<dbReference type="InterPro" id="IPR005467">
    <property type="entry name" value="His_kinase_dom"/>
</dbReference>
<dbReference type="InterPro" id="IPR029016">
    <property type="entry name" value="GAF-like_dom_sf"/>
</dbReference>
<feature type="region of interest" description="Disordered" evidence="15">
    <location>
        <begin position="584"/>
        <end position="606"/>
    </location>
</feature>
<dbReference type="Pfam" id="PF08448">
    <property type="entry name" value="PAS_4"/>
    <property type="match status" value="1"/>
</dbReference>
<dbReference type="Pfam" id="PF00512">
    <property type="entry name" value="HisKA"/>
    <property type="match status" value="1"/>
</dbReference>
<dbReference type="RefSeq" id="WP_179755159.1">
    <property type="nucleotide sequence ID" value="NZ_BAAAGN010000013.1"/>
</dbReference>
<keyword evidence="6" id="KW-0808">Transferase</keyword>
<keyword evidence="5" id="KW-0597">Phosphoprotein</keyword>
<dbReference type="SUPFAM" id="SSF55781">
    <property type="entry name" value="GAF domain-like"/>
    <property type="match status" value="1"/>
</dbReference>
<dbReference type="Proteomes" id="UP000521922">
    <property type="component" value="Unassembled WGS sequence"/>
</dbReference>
<dbReference type="Gene3D" id="3.30.450.40">
    <property type="match status" value="1"/>
</dbReference>
<keyword evidence="8" id="KW-0547">Nucleotide-binding</keyword>
<dbReference type="PRINTS" id="PR00344">
    <property type="entry name" value="BCTRLSENSOR"/>
</dbReference>
<keyword evidence="9 19" id="KW-0418">Kinase</keyword>
<evidence type="ECO:0000256" key="7">
    <source>
        <dbReference type="ARBA" id="ARBA00022692"/>
    </source>
</evidence>
<evidence type="ECO:0000313" key="19">
    <source>
        <dbReference type="EMBL" id="NYD24636.1"/>
    </source>
</evidence>
<evidence type="ECO:0000256" key="10">
    <source>
        <dbReference type="ARBA" id="ARBA00022840"/>
    </source>
</evidence>
<dbReference type="PROSITE" id="PS50112">
    <property type="entry name" value="PAS"/>
    <property type="match status" value="1"/>
</dbReference>
<evidence type="ECO:0000256" key="12">
    <source>
        <dbReference type="ARBA" id="ARBA00023012"/>
    </source>
</evidence>
<feature type="compositionally biased region" description="Pro residues" evidence="15">
    <location>
        <begin position="7"/>
        <end position="21"/>
    </location>
</feature>
<dbReference type="Gene3D" id="1.10.287.130">
    <property type="match status" value="1"/>
</dbReference>
<keyword evidence="13" id="KW-0472">Membrane</keyword>
<dbReference type="InterPro" id="IPR000700">
    <property type="entry name" value="PAS-assoc_C"/>
</dbReference>
<dbReference type="EMBL" id="JACCBB010000001">
    <property type="protein sequence ID" value="NYD24636.1"/>
    <property type="molecule type" value="Genomic_DNA"/>
</dbReference>
<gene>
    <name evidence="19" type="ORF">BJ968_004176</name>
</gene>
<keyword evidence="10" id="KW-0067">ATP-binding</keyword>
<dbReference type="GO" id="GO:0005524">
    <property type="term" value="F:ATP binding"/>
    <property type="evidence" value="ECO:0007669"/>
    <property type="project" value="UniProtKB-KW"/>
</dbReference>
<dbReference type="SMART" id="SM00387">
    <property type="entry name" value="HATPase_c"/>
    <property type="match status" value="1"/>
</dbReference>
<dbReference type="Pfam" id="PF02518">
    <property type="entry name" value="HATPase_c"/>
    <property type="match status" value="1"/>
</dbReference>
<sequence>MTTVPTSPAPAPVPAGGPRPLPPHREAQRVAALRGYGLLDRPGDPELDAVVRIAASLAGVPTATVNLIDAHRQCQLSAVGFRGAASDRLESLCARNLGDPDVVVVPDARADARYRDSAWVDGRLADVVFYASAPLVSPEGHHLGSLCVFDTVRHDLTGEQVQRLRDLAGVVVALLERHRRHREQAVLAAEVEEQRELAQLTLAELERREEFTLALLDSVDVAVVACDATGRLTVFNPTARRLHGLVHGPDGSSGAAHRLLAVDGTPLADGEVPLRRALAGEAVRGVEVLIAPRDGDPVRVVCTGRALHDAAGTVIGAVVAMQDVTADRAHVEALERAGEQLRRSNDELANLAAVASHDLAAPLTAVVGYLELLLDVHTTTLGPEGAQWAGTALRAAQRMQGLIEAVLEHARADSTGLVLQPVAVRDVLSHVVEDLGTAAAPSRITYAERGAGPGGAPAHVRADPVLLRQLLQNLVGNAVRYRDPARASHVEVAVRDLPTGGWELTVADNGRGIPAAQREQVFAMFAVAGTGGEGTGAQRRPGHGIGLATCQRIVERHGGRIAAEPTPGGGATLRATFPAVGQTGDRAGVQPGAGAVGGTTAPLRSA</sequence>
<feature type="domain" description="Histidine kinase" evidence="16">
    <location>
        <begin position="354"/>
        <end position="581"/>
    </location>
</feature>
<dbReference type="InterPro" id="IPR004358">
    <property type="entry name" value="Sig_transdc_His_kin-like_C"/>
</dbReference>
<comment type="catalytic activity">
    <reaction evidence="1">
        <text>ATP + protein L-histidine = ADP + protein N-phospho-L-histidine.</text>
        <dbReference type="EC" id="2.7.13.3"/>
    </reaction>
</comment>
<reference evidence="19 20" key="1">
    <citation type="submission" date="2020-07" db="EMBL/GenBank/DDBJ databases">
        <title>Sequencing the genomes of 1000 actinobacteria strains.</title>
        <authorList>
            <person name="Klenk H.-P."/>
        </authorList>
    </citation>
    <scope>NUCLEOTIDE SEQUENCE [LARGE SCALE GENOMIC DNA]</scope>
    <source>
        <strain evidence="19 20">DSM 7487</strain>
    </source>
</reference>
<evidence type="ECO:0000256" key="6">
    <source>
        <dbReference type="ARBA" id="ARBA00022679"/>
    </source>
</evidence>
<dbReference type="InterPro" id="IPR013656">
    <property type="entry name" value="PAS_4"/>
</dbReference>
<feature type="domain" description="PAS" evidence="17">
    <location>
        <begin position="208"/>
        <end position="245"/>
    </location>
</feature>
<evidence type="ECO:0000256" key="9">
    <source>
        <dbReference type="ARBA" id="ARBA00022777"/>
    </source>
</evidence>
<accession>A0A7Y9J2U7</accession>
<evidence type="ECO:0000256" key="5">
    <source>
        <dbReference type="ARBA" id="ARBA00022553"/>
    </source>
</evidence>
<evidence type="ECO:0000259" key="17">
    <source>
        <dbReference type="PROSITE" id="PS50112"/>
    </source>
</evidence>
<feature type="compositionally biased region" description="Low complexity" evidence="15">
    <location>
        <begin position="587"/>
        <end position="606"/>
    </location>
</feature>
<feature type="domain" description="PAC" evidence="18">
    <location>
        <begin position="284"/>
        <end position="336"/>
    </location>
</feature>
<dbReference type="GO" id="GO:0005886">
    <property type="term" value="C:plasma membrane"/>
    <property type="evidence" value="ECO:0007669"/>
    <property type="project" value="UniProtKB-SubCell"/>
</dbReference>
<keyword evidence="7" id="KW-0812">Transmembrane</keyword>
<evidence type="ECO:0000256" key="4">
    <source>
        <dbReference type="ARBA" id="ARBA00012438"/>
    </source>
</evidence>
<keyword evidence="11" id="KW-1133">Transmembrane helix</keyword>
<dbReference type="PROSITE" id="PS50113">
    <property type="entry name" value="PAC"/>
    <property type="match status" value="1"/>
</dbReference>
<keyword evidence="12" id="KW-0902">Two-component regulatory system</keyword>
<dbReference type="SMART" id="SM00388">
    <property type="entry name" value="HisKA"/>
    <property type="match status" value="1"/>
</dbReference>
<comment type="subcellular location">
    <subcellularLocation>
        <location evidence="3">Cell membrane</location>
    </subcellularLocation>
    <subcellularLocation>
        <location evidence="2">Membrane</location>
        <topology evidence="2">Multi-pass membrane protein</topology>
    </subcellularLocation>
</comment>
<feature type="region of interest" description="Disordered" evidence="15">
    <location>
        <begin position="1"/>
        <end position="24"/>
    </location>
</feature>
<organism evidence="19 20">
    <name type="scientific">Kineococcus aurantiacus</name>
    <dbReference type="NCBI Taxonomy" id="37633"/>
    <lineage>
        <taxon>Bacteria</taxon>
        <taxon>Bacillati</taxon>
        <taxon>Actinomycetota</taxon>
        <taxon>Actinomycetes</taxon>
        <taxon>Kineosporiales</taxon>
        <taxon>Kineosporiaceae</taxon>
        <taxon>Kineococcus</taxon>
    </lineage>
</organism>
<dbReference type="GO" id="GO:0000155">
    <property type="term" value="F:phosphorelay sensor kinase activity"/>
    <property type="evidence" value="ECO:0007669"/>
    <property type="project" value="InterPro"/>
</dbReference>
<evidence type="ECO:0000256" key="13">
    <source>
        <dbReference type="ARBA" id="ARBA00023136"/>
    </source>
</evidence>
<keyword evidence="20" id="KW-1185">Reference proteome</keyword>
<dbReference type="PROSITE" id="PS50109">
    <property type="entry name" value="HIS_KIN"/>
    <property type="match status" value="1"/>
</dbReference>
<dbReference type="EC" id="2.7.13.3" evidence="4"/>
<dbReference type="InterPro" id="IPR035965">
    <property type="entry name" value="PAS-like_dom_sf"/>
</dbReference>
<comment type="caution">
    <text evidence="19">The sequence shown here is derived from an EMBL/GenBank/DDBJ whole genome shotgun (WGS) entry which is preliminary data.</text>
</comment>
<dbReference type="InterPro" id="IPR003661">
    <property type="entry name" value="HisK_dim/P_dom"/>
</dbReference>
<evidence type="ECO:0000259" key="16">
    <source>
        <dbReference type="PROSITE" id="PS50109"/>
    </source>
</evidence>
<evidence type="ECO:0000256" key="1">
    <source>
        <dbReference type="ARBA" id="ARBA00000085"/>
    </source>
</evidence>
<dbReference type="GO" id="GO:0030295">
    <property type="term" value="F:protein kinase activator activity"/>
    <property type="evidence" value="ECO:0007669"/>
    <property type="project" value="TreeGrafter"/>
</dbReference>
<dbReference type="InterPro" id="IPR050351">
    <property type="entry name" value="BphY/WalK/GraS-like"/>
</dbReference>
<dbReference type="SUPFAM" id="SSF47384">
    <property type="entry name" value="Homodimeric domain of signal transducing histidine kinase"/>
    <property type="match status" value="1"/>
</dbReference>
<dbReference type="Gene3D" id="3.30.450.20">
    <property type="entry name" value="PAS domain"/>
    <property type="match status" value="1"/>
</dbReference>
<dbReference type="InterPro" id="IPR036890">
    <property type="entry name" value="HATPase_C_sf"/>
</dbReference>
<dbReference type="SUPFAM" id="SSF55874">
    <property type="entry name" value="ATPase domain of HSP90 chaperone/DNA topoisomerase II/histidine kinase"/>
    <property type="match status" value="1"/>
</dbReference>
<proteinExistence type="predicted"/>